<dbReference type="OrthoDB" id="24483at2759"/>
<organism evidence="3 4">
    <name type="scientific">Cavenderia fasciculata</name>
    <name type="common">Slime mold</name>
    <name type="synonym">Dictyostelium fasciculatum</name>
    <dbReference type="NCBI Taxonomy" id="261658"/>
    <lineage>
        <taxon>Eukaryota</taxon>
        <taxon>Amoebozoa</taxon>
        <taxon>Evosea</taxon>
        <taxon>Eumycetozoa</taxon>
        <taxon>Dictyostelia</taxon>
        <taxon>Acytosteliales</taxon>
        <taxon>Cavenderiaceae</taxon>
        <taxon>Cavenderia</taxon>
    </lineage>
</organism>
<feature type="signal peptide" evidence="1">
    <location>
        <begin position="1"/>
        <end position="23"/>
    </location>
</feature>
<dbReference type="InterPro" id="IPR036116">
    <property type="entry name" value="FN3_sf"/>
</dbReference>
<name>F4PYP6_CACFS</name>
<dbReference type="Proteomes" id="UP000007797">
    <property type="component" value="Unassembled WGS sequence"/>
</dbReference>
<dbReference type="SMART" id="SM00060">
    <property type="entry name" value="FN3"/>
    <property type="match status" value="11"/>
</dbReference>
<evidence type="ECO:0000313" key="4">
    <source>
        <dbReference type="Proteomes" id="UP000007797"/>
    </source>
</evidence>
<dbReference type="PROSITE" id="PS50853">
    <property type="entry name" value="FN3"/>
    <property type="match status" value="1"/>
</dbReference>
<dbReference type="KEGG" id="dfa:DFA_02099"/>
<sequence>MMFGKHSTLIVTTLLLLLTLNEQQQVNGQFDSYWLNMKTPCVFKPSLPKSVISFPSNQCFASLNGVDSFKVLTEVVGGQLYSTKYTYAASLTCAGTGTTTVLVSNSQPNCDTATDTLYEYATVPAVPSDNALYFERVRSCTEPTPITHAILNDGKCRLVEPKSNVYASFRKSDDGKSVIMSNVATTSTGCSTDTQTIAATCSLPVPSTPSWFTFACLPTNTQIIIQTPIVQGYRRYQLPADGVTITGYQFPRRRYMWVADALTFSSIADSVVGTGKWASGIVSNAKPNTPTYVVFNMAGLTVTPSPTNQSATINLIPLPVIETLVISSLDPNLQWVVVDYSSSGGFTTATSTYQVYYNGVIVSNCNNIVETTCKITASLGFGLKVGVSVTNTAEVSPQKTVTIGALSVPVVTLSPSPTGIVVSYDTFGGLLSTTYSVYLNGTAVTTCTNIAGKQCTVSGLTTLETYIVKVVAVNGQETTNNQQSVYLWDAITTPLVTATVKVTSILATFTVNGGNPALTVSTYNVNGVDYTGCINLPYSSRSCNIVTQPNTLYQIKVTSSNSGIVVVSSVTPFTTYANLQPPVLTPGVLNITTVSFSFNSAGGVPGETVYLVKLNGNTVTQGSTCLPASCTVSVAPASSNAITVAATNNLDAPPVQSIVLQSYPVPSVDPVITSVTSNSITLRLSYTGGVPTETYLYVITLIGTPAVVIPASTTSTYTTYTFTGLVPESTAVIGLYVWNSGSSSTTKSMVQKLNPTPLSTPIVGASINRANNQLTITYSTTGGYIGTTTTYAVTVAGTSVVTGDTTGTATYTLTPAQTSTQTTLSIIVTATNGALTSSETTSIVYIPDLAMPTLSPVYDATGITITYSAKGGSTAITTTYDVSVNGQLVSDNDSTGLTRFTLSSQQQTQQATYTILVVASNGAMTSQNSASIVYYPVIQTPTLTSSIVKSKSITIGYSVSGGNAALVLIYVSANGSPVANCQGVTVSSTCTIKTTPSTSYVLAVRATDGKYTSTFTSPSIVTYPVLSTPSITPVTTNMTWISFSYASSGGVPGETVTTVKLNSKVVPSSSCPSQLCTVTVVPGSSNIVTVDTINNVDSTSTSSTIVSYALPTISQFKVTTFTHTSVTIVFASVGGITSSDTVYIVTLNGGVETTYTGISTLTFTDLVPETTAIITLQVYNSGSFSAVQQIEQQLSPTPLTNPVVSATLDGVVVSIGYSSTGGSKTTTTTYAVSVNGQSIVSADTTGSIQYTLTPAQQQVQTTLNILVVANNGQLTAQASTSVTYIVPLSNPSISASATSQGIVITYSTTGGDTRLPTSYDVSINGVVAITSDTTGSYTYVFSSQQASNDATYQITVEARNGPMSTQASTSINYIPPLQETIVSATIVDSTGISIQYHADGGSVSITTTYAVTVNGQSLVTGDTTGQATYTFTSSESNTDATYQIAVVATNGQMSTQGYKSITYIPVLTSPIIQVTATGSESLTIKYTTSGGKKDTPTSYDVTVDGQSLVTDDTTEQAVYTLTAQQSESETIFAISVQATNGAMSTQSYTTFTFIPPLLTPTIDASITDNTGISIQYHANGGSESITTTYAVTVNSQSLVTNDVSGQATYTFTSTESNTDATYQISVVATNGQMSSQGSKSITYIPVLTNPIIQVTPTGSESLTIKYTTSGGKKDTPTSYAVTVDGQSLVTDDTTGQAVYTLTAEQSDSETVFAITVQATNGQMSSQSTISYTFIPPLEPLVVNATNVGSTGISIQYHSAGGSQSITTVYAVTVNGQSLVTNDASGQASYQFTKVESETWATYQIQVIATNGAMTSEGSTSVTYQYPLQPPTITVTASPNNGGLVISYSCKGGNPTIPTMYKVKLNDQLISGETLITKESITYTFTTTESSTPANYTIQVIASKGQQSSDDVSNSTIFEYIPRLSNPVITVTPDTESIMTNWTMVDGADSYIASILINSIWVDTCHVNNNNNNYLYCDFTELTPKTTYSIRVTAQKTGDDALDGQSTIETTTLDLYPSTASTIQQQQYTSALLLLVVLFTIILI</sequence>
<dbReference type="RefSeq" id="XP_004357583.1">
    <property type="nucleotide sequence ID" value="XM_004357526.1"/>
</dbReference>
<reference evidence="4" key="1">
    <citation type="journal article" date="2011" name="Genome Res.">
        <title>Phylogeny-wide analysis of social amoeba genomes highlights ancient origins for complex intercellular communication.</title>
        <authorList>
            <person name="Heidel A.J."/>
            <person name="Lawal H.M."/>
            <person name="Felder M."/>
            <person name="Schilde C."/>
            <person name="Helps N.R."/>
            <person name="Tunggal B."/>
            <person name="Rivero F."/>
            <person name="John U."/>
            <person name="Schleicher M."/>
            <person name="Eichinger L."/>
            <person name="Platzer M."/>
            <person name="Noegel A.A."/>
            <person name="Schaap P."/>
            <person name="Gloeckner G."/>
        </authorList>
    </citation>
    <scope>NUCLEOTIDE SEQUENCE [LARGE SCALE GENOMIC DNA]</scope>
    <source>
        <strain evidence="4">SH3</strain>
    </source>
</reference>
<dbReference type="EMBL" id="GL883015">
    <property type="protein sequence ID" value="EGG19312.1"/>
    <property type="molecule type" value="Genomic_DNA"/>
</dbReference>
<dbReference type="GeneID" id="14871336"/>
<keyword evidence="1" id="KW-0732">Signal</keyword>
<protein>
    <recommendedName>
        <fullName evidence="2">Fibronectin type-III domain-containing protein</fullName>
    </recommendedName>
</protein>
<feature type="chain" id="PRO_5003319740" description="Fibronectin type-III domain-containing protein" evidence="1">
    <location>
        <begin position="24"/>
        <end position="2043"/>
    </location>
</feature>
<evidence type="ECO:0000259" key="2">
    <source>
        <dbReference type="PROSITE" id="PS50853"/>
    </source>
</evidence>
<accession>F4PYP6</accession>
<keyword evidence="4" id="KW-1185">Reference proteome</keyword>
<feature type="domain" description="Fibronectin type-III" evidence="2">
    <location>
        <begin position="666"/>
        <end position="756"/>
    </location>
</feature>
<evidence type="ECO:0000256" key="1">
    <source>
        <dbReference type="SAM" id="SignalP"/>
    </source>
</evidence>
<proteinExistence type="predicted"/>
<gene>
    <name evidence="3" type="ORF">DFA_02099</name>
</gene>
<evidence type="ECO:0000313" key="3">
    <source>
        <dbReference type="EMBL" id="EGG19312.1"/>
    </source>
</evidence>
<dbReference type="SUPFAM" id="SSF49265">
    <property type="entry name" value="Fibronectin type III"/>
    <property type="match status" value="2"/>
</dbReference>
<dbReference type="InterPro" id="IPR003961">
    <property type="entry name" value="FN3_dom"/>
</dbReference>